<evidence type="ECO:0008006" key="4">
    <source>
        <dbReference type="Google" id="ProtNLM"/>
    </source>
</evidence>
<feature type="region of interest" description="Disordered" evidence="1">
    <location>
        <begin position="1"/>
        <end position="45"/>
    </location>
</feature>
<feature type="region of interest" description="Disordered" evidence="1">
    <location>
        <begin position="254"/>
        <end position="283"/>
    </location>
</feature>
<evidence type="ECO:0000313" key="3">
    <source>
        <dbReference type="Proteomes" id="UP000192596"/>
    </source>
</evidence>
<comment type="caution">
    <text evidence="2">The sequence shown here is derived from an EMBL/GenBank/DDBJ whole genome shotgun (WGS) entry which is preliminary data.</text>
</comment>
<proteinExistence type="predicted"/>
<evidence type="ECO:0000256" key="1">
    <source>
        <dbReference type="SAM" id="MobiDB-lite"/>
    </source>
</evidence>
<gene>
    <name evidence="2" type="ORF">B0A48_06011</name>
</gene>
<accession>A0A1V8TCL8</accession>
<dbReference type="Proteomes" id="UP000192596">
    <property type="component" value="Unassembled WGS sequence"/>
</dbReference>
<dbReference type="InParanoid" id="A0A1V8TCL8"/>
<keyword evidence="3" id="KW-1185">Reference proteome</keyword>
<sequence>MSSSRGSSTDSSQSTLTGATDAKETRRDSAYATSPTLDTWRSEQDRSTAFAARGYRFASGPEGVPRHCPTLPADERSVARAFDAQLTILSSDGESVPSLDMQSRTISASFIERLAAESAARDGGLDEEGRVIAYGLASTQAPTGIICLFDFLGCAKVSKSMARWNDHSKSHLKNQSPPTEMKCPVRACGQTFQAEDGEVTWSDRWSHIKNSHDLEEMADMPSSLDAAMIQHLYNKGIIDRAGMKELRTHGGLGVDRAGVVSSHSESSNRRREGGEPRSGRARK</sequence>
<feature type="compositionally biased region" description="Low complexity" evidence="1">
    <location>
        <begin position="1"/>
        <end position="17"/>
    </location>
</feature>
<organism evidence="2 3">
    <name type="scientific">Cryoendolithus antarcticus</name>
    <dbReference type="NCBI Taxonomy" id="1507870"/>
    <lineage>
        <taxon>Eukaryota</taxon>
        <taxon>Fungi</taxon>
        <taxon>Dikarya</taxon>
        <taxon>Ascomycota</taxon>
        <taxon>Pezizomycotina</taxon>
        <taxon>Dothideomycetes</taxon>
        <taxon>Dothideomycetidae</taxon>
        <taxon>Cladosporiales</taxon>
        <taxon>Cladosporiaceae</taxon>
        <taxon>Cryoendolithus</taxon>
    </lineage>
</organism>
<dbReference type="AlphaFoldDB" id="A0A1V8TCL8"/>
<reference evidence="3" key="1">
    <citation type="submission" date="2017-03" db="EMBL/GenBank/DDBJ databases">
        <title>Genomes of endolithic fungi from Antarctica.</title>
        <authorList>
            <person name="Coleine C."/>
            <person name="Masonjones S."/>
            <person name="Stajich J.E."/>
        </authorList>
    </citation>
    <scope>NUCLEOTIDE SEQUENCE [LARGE SCALE GENOMIC DNA]</scope>
    <source>
        <strain evidence="3">CCFEE 5527</strain>
    </source>
</reference>
<protein>
    <recommendedName>
        <fullName evidence="4">C2H2-type domain-containing protein</fullName>
    </recommendedName>
</protein>
<name>A0A1V8TCL8_9PEZI</name>
<feature type="compositionally biased region" description="Basic and acidic residues" evidence="1">
    <location>
        <begin position="266"/>
        <end position="283"/>
    </location>
</feature>
<evidence type="ECO:0000313" key="2">
    <source>
        <dbReference type="EMBL" id="OQO09120.1"/>
    </source>
</evidence>
<dbReference type="STRING" id="1507870.A0A1V8TCL8"/>
<dbReference type="EMBL" id="NAJO01000011">
    <property type="protein sequence ID" value="OQO09120.1"/>
    <property type="molecule type" value="Genomic_DNA"/>
</dbReference>